<reference evidence="2" key="1">
    <citation type="submission" date="2022-10" db="EMBL/GenBank/DDBJ databases">
        <title>The complete genomes of actinobacterial strains from the NBC collection.</title>
        <authorList>
            <person name="Joergensen T.S."/>
            <person name="Alvarez Arevalo M."/>
            <person name="Sterndorff E.B."/>
            <person name="Faurdal D."/>
            <person name="Vuksanovic O."/>
            <person name="Mourched A.-S."/>
            <person name="Charusanti P."/>
            <person name="Shaw S."/>
            <person name="Blin K."/>
            <person name="Weber T."/>
        </authorList>
    </citation>
    <scope>NUCLEOTIDE SEQUENCE</scope>
    <source>
        <strain evidence="2">NBC_00119</strain>
    </source>
</reference>
<feature type="region of interest" description="Disordered" evidence="1">
    <location>
        <begin position="1"/>
        <end position="22"/>
    </location>
</feature>
<dbReference type="AlphaFoldDB" id="A0AAU1UJL3"/>
<sequence length="84" mass="9126">MAVTNQPASSSPADRPDVRRDQRELADIQVNRTTVREESAQPDAVVTGLTSSVEYVHAALPVGRAVREQNPGPGGRGRWWFGVT</sequence>
<name>A0AAU1UJL3_9ACTN</name>
<proteinExistence type="predicted"/>
<evidence type="ECO:0000256" key="1">
    <source>
        <dbReference type="SAM" id="MobiDB-lite"/>
    </source>
</evidence>
<accession>A0AAU1UJL3</accession>
<gene>
    <name evidence="2" type="ORF">OHU69_43870</name>
</gene>
<feature type="compositionally biased region" description="Polar residues" evidence="1">
    <location>
        <begin position="1"/>
        <end position="12"/>
    </location>
</feature>
<organism evidence="2">
    <name type="scientific">Streptomyces sp. NBC_00119</name>
    <dbReference type="NCBI Taxonomy" id="2975659"/>
    <lineage>
        <taxon>Bacteria</taxon>
        <taxon>Bacillati</taxon>
        <taxon>Actinomycetota</taxon>
        <taxon>Actinomycetes</taxon>
        <taxon>Kitasatosporales</taxon>
        <taxon>Streptomycetaceae</taxon>
        <taxon>Streptomyces</taxon>
    </lineage>
</organism>
<dbReference type="EMBL" id="CP108195">
    <property type="protein sequence ID" value="WTS17375.1"/>
    <property type="molecule type" value="Genomic_DNA"/>
</dbReference>
<evidence type="ECO:0000313" key="2">
    <source>
        <dbReference type="EMBL" id="WTS17375.1"/>
    </source>
</evidence>
<protein>
    <submittedName>
        <fullName evidence="2">Uncharacterized protein</fullName>
    </submittedName>
</protein>